<reference evidence="3 4" key="1">
    <citation type="submission" date="2015-09" db="EMBL/GenBank/DDBJ databases">
        <authorList>
            <consortium name="Pathogen Informatics"/>
        </authorList>
    </citation>
    <scope>NUCLEOTIDE SEQUENCE [LARGE SCALE GENOMIC DNA]</scope>
    <source>
        <strain evidence="3 4">2789STDY5608828</strain>
    </source>
</reference>
<dbReference type="GO" id="GO:0016787">
    <property type="term" value="F:hydrolase activity"/>
    <property type="evidence" value="ECO:0007669"/>
    <property type="project" value="UniProtKB-KW"/>
</dbReference>
<feature type="domain" description="Peptidase C45 hydrolase" evidence="2">
    <location>
        <begin position="51"/>
        <end position="264"/>
    </location>
</feature>
<protein>
    <submittedName>
        <fullName evidence="3">Predicted choloylglycine hydrolase</fullName>
    </submittedName>
</protein>
<keyword evidence="3" id="KW-0378">Hydrolase</keyword>
<dbReference type="InterPro" id="IPR047801">
    <property type="entry name" value="Peptidase_C45"/>
</dbReference>
<evidence type="ECO:0000313" key="3">
    <source>
        <dbReference type="EMBL" id="CUN57453.1"/>
    </source>
</evidence>
<feature type="transmembrane region" description="Helical" evidence="1">
    <location>
        <begin position="21"/>
        <end position="44"/>
    </location>
</feature>
<dbReference type="Proteomes" id="UP000095546">
    <property type="component" value="Unassembled WGS sequence"/>
</dbReference>
<organism evidence="3 4">
    <name type="scientific">Mitsuokella jalaludinii</name>
    <dbReference type="NCBI Taxonomy" id="187979"/>
    <lineage>
        <taxon>Bacteria</taxon>
        <taxon>Bacillati</taxon>
        <taxon>Bacillota</taxon>
        <taxon>Negativicutes</taxon>
        <taxon>Selenomonadales</taxon>
        <taxon>Selenomonadaceae</taxon>
        <taxon>Mitsuokella</taxon>
    </lineage>
</organism>
<dbReference type="InterPro" id="IPR005079">
    <property type="entry name" value="Peptidase_C45_hydrolase"/>
</dbReference>
<dbReference type="Pfam" id="PF03417">
    <property type="entry name" value="AAT"/>
    <property type="match status" value="1"/>
</dbReference>
<dbReference type="STRING" id="187979.ERS852385_00802"/>
<dbReference type="Gene3D" id="3.60.60.10">
    <property type="entry name" value="Penicillin V Acylase, Chain A"/>
    <property type="match status" value="1"/>
</dbReference>
<dbReference type="EMBL" id="CYYU01000003">
    <property type="protein sequence ID" value="CUN57453.1"/>
    <property type="molecule type" value="Genomic_DNA"/>
</dbReference>
<dbReference type="NCBIfam" id="NF040521">
    <property type="entry name" value="C45_proenzyme"/>
    <property type="match status" value="1"/>
</dbReference>
<keyword evidence="1" id="KW-0812">Transmembrane</keyword>
<gene>
    <name evidence="3" type="ORF">ERS852385_00802</name>
</gene>
<dbReference type="PANTHER" id="PTHR34180:SF1">
    <property type="entry name" value="BETA-ALANYL-DOPAMINE_CARCININE HYDROLASE"/>
    <property type="match status" value="1"/>
</dbReference>
<dbReference type="RefSeq" id="WP_036377317.1">
    <property type="nucleotide sequence ID" value="NZ_CABIWZ010000003.1"/>
</dbReference>
<name>A0A173Y1C2_9FIRM</name>
<dbReference type="InterPro" id="IPR047794">
    <property type="entry name" value="C45_proenzyme-like"/>
</dbReference>
<keyword evidence="1" id="KW-0472">Membrane</keyword>
<evidence type="ECO:0000313" key="4">
    <source>
        <dbReference type="Proteomes" id="UP000095546"/>
    </source>
</evidence>
<keyword evidence="1" id="KW-1133">Transmembrane helix</keyword>
<evidence type="ECO:0000259" key="2">
    <source>
        <dbReference type="Pfam" id="PF03417"/>
    </source>
</evidence>
<dbReference type="PANTHER" id="PTHR34180">
    <property type="entry name" value="PEPTIDASE C45"/>
    <property type="match status" value="1"/>
</dbReference>
<sequence>MNKSQLHGKLGQSGKGLRGALAGMLGAMLLCIPVPALACTLYAAQGTAVADGGTIAAKNRDWRPQEQSLHLAEPRQPGGYRYYGLYGGPFERHQLRGGVNEAGLVAYSAAVSSVTKKQKAAAAEAHPPVQGTLRKVLERYATVKEAVHHPELFRGVRFVMLADRSEVAWIEGGLNGEVRIERRQNGVLAHTNHYLSTDLAAQNEKYYESSHKRYDRVMELLQTQKQYTLADFIRIGEDQTAGPVNSLWRTGDETSHTQTVAQMVVWLRPDGDFTVYVKYRAAADAAGHEQTVRLTKQEIFDNITPQ</sequence>
<dbReference type="AlphaFoldDB" id="A0A173Y1C2"/>
<dbReference type="eggNOG" id="ENOG5032UEB">
    <property type="taxonomic scope" value="Bacteria"/>
</dbReference>
<proteinExistence type="predicted"/>
<keyword evidence="4" id="KW-1185">Reference proteome</keyword>
<evidence type="ECO:0000256" key="1">
    <source>
        <dbReference type="SAM" id="Phobius"/>
    </source>
</evidence>
<accession>A0A173Y1C2</accession>
<dbReference type="OrthoDB" id="9155544at2"/>